<sequence length="53" mass="5995">MIQAILTLGFGIQNSQYDMKWLVDSATPGDIIHTQELTRIPQCNPIYSKQNTT</sequence>
<dbReference type="AlphaFoldDB" id="A0A485M7L0"/>
<dbReference type="EMBL" id="CAADRN010000364">
    <property type="protein sequence ID" value="VFU18965.1"/>
    <property type="molecule type" value="Genomic_DNA"/>
</dbReference>
<proteinExistence type="predicted"/>
<organism evidence="1">
    <name type="scientific">anaerobic digester metagenome</name>
    <dbReference type="NCBI Taxonomy" id="1263854"/>
    <lineage>
        <taxon>unclassified sequences</taxon>
        <taxon>metagenomes</taxon>
        <taxon>ecological metagenomes</taxon>
    </lineage>
</organism>
<protein>
    <submittedName>
        <fullName evidence="1">Uncharacterized protein</fullName>
    </submittedName>
</protein>
<evidence type="ECO:0000313" key="1">
    <source>
        <dbReference type="EMBL" id="VFU18965.1"/>
    </source>
</evidence>
<accession>A0A485M7L0</accession>
<name>A0A485M7L0_9ZZZZ</name>
<gene>
    <name evidence="1" type="ORF">SCFA_620006</name>
</gene>
<reference evidence="1" key="1">
    <citation type="submission" date="2019-03" db="EMBL/GenBank/DDBJ databases">
        <authorList>
            <person name="Hao L."/>
        </authorList>
    </citation>
    <scope>NUCLEOTIDE SEQUENCE</scope>
</reference>